<evidence type="ECO:0000259" key="7">
    <source>
        <dbReference type="Pfam" id="PF03544"/>
    </source>
</evidence>
<comment type="subcellular location">
    <subcellularLocation>
        <location evidence="1">Membrane</location>
        <topology evidence="1">Single-pass membrane protein</topology>
    </subcellularLocation>
</comment>
<evidence type="ECO:0000256" key="3">
    <source>
        <dbReference type="ARBA" id="ARBA00022989"/>
    </source>
</evidence>
<dbReference type="RefSeq" id="WP_094984907.1">
    <property type="nucleotide sequence ID" value="NZ_NHNI01000001.1"/>
</dbReference>
<reference evidence="9" key="1">
    <citation type="submission" date="2017-05" db="EMBL/GenBank/DDBJ databases">
        <authorList>
            <person name="Barney B.M."/>
        </authorList>
    </citation>
    <scope>NUCLEOTIDE SEQUENCE [LARGE SCALE GENOMIC DNA]</scope>
    <source>
        <strain evidence="9">PSBB022</strain>
    </source>
</reference>
<organism evidence="8 9">
    <name type="scientific">Cellvibrio mixtus</name>
    <dbReference type="NCBI Taxonomy" id="39650"/>
    <lineage>
        <taxon>Bacteria</taxon>
        <taxon>Pseudomonadati</taxon>
        <taxon>Pseudomonadota</taxon>
        <taxon>Gammaproteobacteria</taxon>
        <taxon>Cellvibrionales</taxon>
        <taxon>Cellvibrionaceae</taxon>
        <taxon>Cellvibrio</taxon>
    </lineage>
</organism>
<dbReference type="GO" id="GO:0055085">
    <property type="term" value="P:transmembrane transport"/>
    <property type="evidence" value="ECO:0007669"/>
    <property type="project" value="InterPro"/>
</dbReference>
<name>A0A266QCB0_9GAMM</name>
<dbReference type="InterPro" id="IPR006260">
    <property type="entry name" value="TonB/TolA_C"/>
</dbReference>
<dbReference type="EMBL" id="NHNI01000001">
    <property type="protein sequence ID" value="OZY87507.1"/>
    <property type="molecule type" value="Genomic_DNA"/>
</dbReference>
<dbReference type="InterPro" id="IPR049806">
    <property type="entry name" value="MasK-like_C"/>
</dbReference>
<dbReference type="GO" id="GO:0016020">
    <property type="term" value="C:membrane"/>
    <property type="evidence" value="ECO:0007669"/>
    <property type="project" value="UniProtKB-SubCell"/>
</dbReference>
<dbReference type="NCBIfam" id="TIGR01352">
    <property type="entry name" value="tonB_Cterm"/>
    <property type="match status" value="1"/>
</dbReference>
<evidence type="ECO:0000256" key="2">
    <source>
        <dbReference type="ARBA" id="ARBA00022692"/>
    </source>
</evidence>
<protein>
    <recommendedName>
        <fullName evidence="7">TonB C-terminal domain-containing protein</fullName>
    </recommendedName>
</protein>
<keyword evidence="9" id="KW-1185">Reference proteome</keyword>
<evidence type="ECO:0000256" key="1">
    <source>
        <dbReference type="ARBA" id="ARBA00004167"/>
    </source>
</evidence>
<accession>A0A266QCB0</accession>
<dbReference type="Gene3D" id="3.30.1150.10">
    <property type="match status" value="1"/>
</dbReference>
<feature type="domain" description="TonB C-terminal" evidence="7">
    <location>
        <begin position="256"/>
        <end position="320"/>
    </location>
</feature>
<dbReference type="InterPro" id="IPR037682">
    <property type="entry name" value="TonB_C"/>
</dbReference>
<evidence type="ECO:0000313" key="8">
    <source>
        <dbReference type="EMBL" id="OZY87507.1"/>
    </source>
</evidence>
<evidence type="ECO:0000313" key="9">
    <source>
        <dbReference type="Proteomes" id="UP000216101"/>
    </source>
</evidence>
<evidence type="ECO:0000256" key="4">
    <source>
        <dbReference type="ARBA" id="ARBA00023136"/>
    </source>
</evidence>
<dbReference type="NCBIfam" id="NF033768">
    <property type="entry name" value="myxo_SS_tail"/>
    <property type="match status" value="1"/>
</dbReference>
<dbReference type="Proteomes" id="UP000216101">
    <property type="component" value="Unassembled WGS sequence"/>
</dbReference>
<dbReference type="AlphaFoldDB" id="A0A266QCB0"/>
<sequence>MSEVINYKKLALEWQPKATASDHFKWIMLAVFTVVITLAIIIAFIKVPERGPRQVAKVPDRIANFIAERPKKIIPPAPTPEPKPVLAPRKKPTPQPTLEQPAQVRVERKRPSEIDKQPLSVNEQQARNVAQQSGLLALANEMRELTDTSEVNNNIRAKLHDRKITTEAATHKIDLTTTTSQSNIDAEKITSKVNLTELQQRDINNKTTAATERAEREKTAIAKNNNTGGRAPTDLTSVFDKNRPGLYSLYERERRKNASLKGRVVFELTILPSGKVASVKIVSSDLNNPALEARIMGRIKLFTFAPISGESVTVSYPVEFLP</sequence>
<proteinExistence type="predicted"/>
<feature type="compositionally biased region" description="Pro residues" evidence="5">
    <location>
        <begin position="73"/>
        <end position="85"/>
    </location>
</feature>
<gene>
    <name evidence="8" type="ORF">CBP51_11200</name>
</gene>
<feature type="region of interest" description="Disordered" evidence="5">
    <location>
        <begin position="204"/>
        <end position="234"/>
    </location>
</feature>
<keyword evidence="3 6" id="KW-1133">Transmembrane helix</keyword>
<comment type="caution">
    <text evidence="8">The sequence shown here is derived from an EMBL/GenBank/DDBJ whole genome shotgun (WGS) entry which is preliminary data.</text>
</comment>
<keyword evidence="2 6" id="KW-0812">Transmembrane</keyword>
<feature type="compositionally biased region" description="Basic and acidic residues" evidence="5">
    <location>
        <begin position="105"/>
        <end position="116"/>
    </location>
</feature>
<evidence type="ECO:0000256" key="6">
    <source>
        <dbReference type="SAM" id="Phobius"/>
    </source>
</evidence>
<feature type="transmembrane region" description="Helical" evidence="6">
    <location>
        <begin position="26"/>
        <end position="45"/>
    </location>
</feature>
<feature type="region of interest" description="Disordered" evidence="5">
    <location>
        <begin position="72"/>
        <end position="116"/>
    </location>
</feature>
<dbReference type="Pfam" id="PF03544">
    <property type="entry name" value="TonB_C"/>
    <property type="match status" value="1"/>
</dbReference>
<keyword evidence="4 6" id="KW-0472">Membrane</keyword>
<evidence type="ECO:0000256" key="5">
    <source>
        <dbReference type="SAM" id="MobiDB-lite"/>
    </source>
</evidence>